<evidence type="ECO:0000313" key="1">
    <source>
        <dbReference type="EMBL" id="GJS78169.1"/>
    </source>
</evidence>
<evidence type="ECO:0000313" key="2">
    <source>
        <dbReference type="Proteomes" id="UP001151760"/>
    </source>
</evidence>
<dbReference type="EMBL" id="BQNB010010504">
    <property type="protein sequence ID" value="GJS78169.1"/>
    <property type="molecule type" value="Genomic_DNA"/>
</dbReference>
<protein>
    <submittedName>
        <fullName evidence="1">Uncharacterized protein</fullName>
    </submittedName>
</protein>
<dbReference type="Proteomes" id="UP001151760">
    <property type="component" value="Unassembled WGS sequence"/>
</dbReference>
<reference evidence="1" key="2">
    <citation type="submission" date="2022-01" db="EMBL/GenBank/DDBJ databases">
        <authorList>
            <person name="Yamashiro T."/>
            <person name="Shiraishi A."/>
            <person name="Satake H."/>
            <person name="Nakayama K."/>
        </authorList>
    </citation>
    <scope>NUCLEOTIDE SEQUENCE</scope>
</reference>
<comment type="caution">
    <text evidence="1">The sequence shown here is derived from an EMBL/GenBank/DDBJ whole genome shotgun (WGS) entry which is preliminary data.</text>
</comment>
<sequence>MERPDQIPPWDGAGGPLEKDYVIQVILRVLLDGVGSKIDYVEELSRLHICKDLADTWAWVAPRPDSQPTVVAGALEVAEGVAVVDEGVLAVPAPIQVPQPPPVAAQGRTMPKRLARLEKEVHCLRGIMAEQRDVLDSMDRDFYRFTTWTITSLFLMIDRSRVRYTSYSDYRIPY</sequence>
<gene>
    <name evidence="1" type="ORF">Tco_0728050</name>
</gene>
<name>A0ABQ4YK23_9ASTR</name>
<keyword evidence="2" id="KW-1185">Reference proteome</keyword>
<organism evidence="1 2">
    <name type="scientific">Tanacetum coccineum</name>
    <dbReference type="NCBI Taxonomy" id="301880"/>
    <lineage>
        <taxon>Eukaryota</taxon>
        <taxon>Viridiplantae</taxon>
        <taxon>Streptophyta</taxon>
        <taxon>Embryophyta</taxon>
        <taxon>Tracheophyta</taxon>
        <taxon>Spermatophyta</taxon>
        <taxon>Magnoliopsida</taxon>
        <taxon>eudicotyledons</taxon>
        <taxon>Gunneridae</taxon>
        <taxon>Pentapetalae</taxon>
        <taxon>asterids</taxon>
        <taxon>campanulids</taxon>
        <taxon>Asterales</taxon>
        <taxon>Asteraceae</taxon>
        <taxon>Asteroideae</taxon>
        <taxon>Anthemideae</taxon>
        <taxon>Anthemidinae</taxon>
        <taxon>Tanacetum</taxon>
    </lineage>
</organism>
<proteinExistence type="predicted"/>
<reference evidence="1" key="1">
    <citation type="journal article" date="2022" name="Int. J. Mol. Sci.">
        <title>Draft Genome of Tanacetum Coccineum: Genomic Comparison of Closely Related Tanacetum-Family Plants.</title>
        <authorList>
            <person name="Yamashiro T."/>
            <person name="Shiraishi A."/>
            <person name="Nakayama K."/>
            <person name="Satake H."/>
        </authorList>
    </citation>
    <scope>NUCLEOTIDE SEQUENCE</scope>
</reference>
<accession>A0ABQ4YK23</accession>